<dbReference type="GO" id="GO:0003677">
    <property type="term" value="F:DNA binding"/>
    <property type="evidence" value="ECO:0007669"/>
    <property type="project" value="InterPro"/>
</dbReference>
<proteinExistence type="inferred from homology"/>
<dbReference type="Pfam" id="PF00125">
    <property type="entry name" value="Histone"/>
    <property type="match status" value="1"/>
</dbReference>
<dbReference type="PRINTS" id="PR00622">
    <property type="entry name" value="HISTONEH3"/>
</dbReference>
<dbReference type="GO" id="GO:0051382">
    <property type="term" value="P:kinetochore assembly"/>
    <property type="evidence" value="ECO:0007669"/>
    <property type="project" value="EnsemblMetazoa"/>
</dbReference>
<dbReference type="GO" id="GO:0051225">
    <property type="term" value="P:spindle assembly"/>
    <property type="evidence" value="ECO:0007669"/>
    <property type="project" value="EnsemblMetazoa"/>
</dbReference>
<dbReference type="InterPro" id="IPR007125">
    <property type="entry name" value="H2A/H2B/H3"/>
</dbReference>
<evidence type="ECO:0000256" key="1">
    <source>
        <dbReference type="ARBA" id="ARBA00010343"/>
    </source>
</evidence>
<dbReference type="GO" id="GO:0031507">
    <property type="term" value="P:heterochromatin formation"/>
    <property type="evidence" value="ECO:0007669"/>
    <property type="project" value="EnsemblMetazoa"/>
</dbReference>
<feature type="compositionally biased region" description="Basic and acidic residues" evidence="2">
    <location>
        <begin position="50"/>
        <end position="69"/>
    </location>
</feature>
<dbReference type="GO" id="GO:0043505">
    <property type="term" value="C:CENP-A containing nucleosome"/>
    <property type="evidence" value="ECO:0007669"/>
    <property type="project" value="EnsemblMetazoa"/>
</dbReference>
<evidence type="ECO:0000259" key="3">
    <source>
        <dbReference type="Pfam" id="PF00125"/>
    </source>
</evidence>
<dbReference type="AlphaFoldDB" id="Q8T9Z6"/>
<evidence type="ECO:0000256" key="2">
    <source>
        <dbReference type="SAM" id="MobiDB-lite"/>
    </source>
</evidence>
<dbReference type="PANTHER" id="PTHR45810">
    <property type="entry name" value="HISTONE H3.2"/>
    <property type="match status" value="1"/>
</dbReference>
<accession>Q8T9Z6</accession>
<protein>
    <submittedName>
        <fullName evidence="4">Centromeric histone Cid</fullName>
    </submittedName>
</protein>
<feature type="region of interest" description="Disordered" evidence="2">
    <location>
        <begin position="1"/>
        <end position="135"/>
    </location>
</feature>
<dbReference type="EMBL" id="AF435454">
    <property type="protein sequence ID" value="AAL78883.1"/>
    <property type="molecule type" value="Genomic_DNA"/>
</dbReference>
<dbReference type="Gene3D" id="1.10.20.10">
    <property type="entry name" value="Histone, subunit A"/>
    <property type="match status" value="1"/>
</dbReference>
<dbReference type="GO" id="GO:0030527">
    <property type="term" value="F:structural constituent of chromatin"/>
    <property type="evidence" value="ECO:0007669"/>
    <property type="project" value="InterPro"/>
</dbReference>
<dbReference type="InterPro" id="IPR000164">
    <property type="entry name" value="Histone_H3/CENP-A"/>
</dbReference>
<dbReference type="GO" id="GO:0000939">
    <property type="term" value="C:inner kinetochore"/>
    <property type="evidence" value="ECO:0007669"/>
    <property type="project" value="EnsemblMetazoa"/>
</dbReference>
<dbReference type="GO" id="GO:0046982">
    <property type="term" value="F:protein heterodimerization activity"/>
    <property type="evidence" value="ECO:0007669"/>
    <property type="project" value="InterPro"/>
</dbReference>
<dbReference type="PANTHER" id="PTHR45810:SF1">
    <property type="entry name" value="HISTONE H3-LIKE CENTROMERIC PROTEIN A"/>
    <property type="match status" value="1"/>
</dbReference>
<reference evidence="4" key="1">
    <citation type="journal article" date="2002" name="Proc. Natl. Acad. Sci. U.S.A.">
        <title>Recurrent evolution of DNA-binding motifs in the Drosophila centromeric histone.</title>
        <authorList>
            <person name="Malik H.S."/>
            <person name="Vermaak D."/>
            <person name="Henikoff S."/>
        </authorList>
    </citation>
    <scope>NUCLEOTIDE SEQUENCE</scope>
</reference>
<dbReference type="InterPro" id="IPR009072">
    <property type="entry name" value="Histone-fold"/>
</dbReference>
<evidence type="ECO:0000313" key="4">
    <source>
        <dbReference type="EMBL" id="AAL78883.1"/>
    </source>
</evidence>
<dbReference type="SUPFAM" id="SSF47113">
    <property type="entry name" value="Histone-fold"/>
    <property type="match status" value="1"/>
</dbReference>
<name>Q8T9Z6_DROYA</name>
<sequence length="231" mass="26536">MPRHGNAKRGPKSTVNNSRPQTDDDTCFRSPEPEDGTDYGLEFTTSQLTLREDNSRRSSTMRKDAERRHPPANRTSTSDEGDDEDQENRGPAAASSQSRRMTVRPETSTRSPRPVAAQNQNQTRQRKMPNPISRTNRLNREILRLQNHPGTLIPKLTFARLVREFIVKYSDEAPLRVTEGALIAMQESCEMFLTQRLEDSYMLTKHRNRVTLEVRDMALMAYICDRNRSSN</sequence>
<feature type="domain" description="Core Histone H2A/H2B/H3" evidence="3">
    <location>
        <begin position="139"/>
        <end position="223"/>
    </location>
</feature>
<dbReference type="SMART" id="SM00428">
    <property type="entry name" value="H3"/>
    <property type="match status" value="1"/>
</dbReference>
<comment type="similarity">
    <text evidence="1">Belongs to the histone H3 family.</text>
</comment>
<feature type="compositionally biased region" description="Basic residues" evidence="2">
    <location>
        <begin position="1"/>
        <end position="11"/>
    </location>
</feature>
<dbReference type="OrthoDB" id="420022at2759"/>
<dbReference type="GO" id="GO:0007080">
    <property type="term" value="P:mitotic metaphase chromosome alignment"/>
    <property type="evidence" value="ECO:0007669"/>
    <property type="project" value="EnsemblMetazoa"/>
</dbReference>
<gene>
    <name evidence="4" type="primary">Cid</name>
</gene>
<feature type="compositionally biased region" description="Polar residues" evidence="2">
    <location>
        <begin position="94"/>
        <end position="123"/>
    </location>
</feature>
<organism evidence="4">
    <name type="scientific">Drosophila yakuba</name>
    <name type="common">Fruit fly</name>
    <dbReference type="NCBI Taxonomy" id="7245"/>
    <lineage>
        <taxon>Eukaryota</taxon>
        <taxon>Metazoa</taxon>
        <taxon>Ecdysozoa</taxon>
        <taxon>Arthropoda</taxon>
        <taxon>Hexapoda</taxon>
        <taxon>Insecta</taxon>
        <taxon>Pterygota</taxon>
        <taxon>Neoptera</taxon>
        <taxon>Endopterygota</taxon>
        <taxon>Diptera</taxon>
        <taxon>Brachycera</taxon>
        <taxon>Muscomorpha</taxon>
        <taxon>Ephydroidea</taxon>
        <taxon>Drosophilidae</taxon>
        <taxon>Drosophila</taxon>
        <taxon>Sophophora</taxon>
    </lineage>
</organism>